<reference evidence="1 2" key="1">
    <citation type="submission" date="2016-01" db="EMBL/GenBank/DDBJ databases">
        <title>Genome sequence of Clostridium neopropionicum X4, DSM-3847.</title>
        <authorList>
            <person name="Poehlein A."/>
            <person name="Beck M.H."/>
            <person name="Bengelsdorf F.R."/>
            <person name="Daniel R."/>
            <person name="Duerre P."/>
        </authorList>
    </citation>
    <scope>NUCLEOTIDE SEQUENCE [LARGE SCALE GENOMIC DNA]</scope>
    <source>
        <strain evidence="1 2">DSM-3847</strain>
    </source>
</reference>
<protein>
    <submittedName>
        <fullName evidence="1">Uncharacterized protein</fullName>
    </submittedName>
</protein>
<name>A0A136WB16_9FIRM</name>
<sequence>MLTQEPTKEMLEEWKAVWVRYKDKLKPNRRSGEELLGYLQKKYVLTEIHEKRAADAVIANVTMNEPYGEKLPMGAVCQPKTFFLENVGEGKIFYRSEDKAAHIWGEEVTSIFVGIDMVTGFFMVEGSELLWDEICAFCGLDEKDLQNYAIVGEYIACLKRFHLLQDVVLE</sequence>
<organism evidence="1 2">
    <name type="scientific">Anaerotignum neopropionicum</name>
    <dbReference type="NCBI Taxonomy" id="36847"/>
    <lineage>
        <taxon>Bacteria</taxon>
        <taxon>Bacillati</taxon>
        <taxon>Bacillota</taxon>
        <taxon>Clostridia</taxon>
        <taxon>Lachnospirales</taxon>
        <taxon>Anaerotignaceae</taxon>
        <taxon>Anaerotignum</taxon>
    </lineage>
</organism>
<evidence type="ECO:0000313" key="1">
    <source>
        <dbReference type="EMBL" id="KXL51705.1"/>
    </source>
</evidence>
<dbReference type="EMBL" id="LRVM01000017">
    <property type="protein sequence ID" value="KXL51705.1"/>
    <property type="molecule type" value="Genomic_DNA"/>
</dbReference>
<keyword evidence="2" id="KW-1185">Reference proteome</keyword>
<evidence type="ECO:0000313" key="2">
    <source>
        <dbReference type="Proteomes" id="UP000070539"/>
    </source>
</evidence>
<dbReference type="Proteomes" id="UP000070539">
    <property type="component" value="Unassembled WGS sequence"/>
</dbReference>
<dbReference type="RefSeq" id="WP_066090934.1">
    <property type="nucleotide sequence ID" value="NZ_LRVM01000017.1"/>
</dbReference>
<dbReference type="AlphaFoldDB" id="A0A136WB16"/>
<dbReference type="OrthoDB" id="1550767at2"/>
<proteinExistence type="predicted"/>
<gene>
    <name evidence="1" type="ORF">CLNEO_29100</name>
</gene>
<accession>A0A136WB16</accession>
<dbReference type="STRING" id="36847.CLNEO_29100"/>
<comment type="caution">
    <text evidence="1">The sequence shown here is derived from an EMBL/GenBank/DDBJ whole genome shotgun (WGS) entry which is preliminary data.</text>
</comment>